<evidence type="ECO:0000313" key="2">
    <source>
        <dbReference type="EMBL" id="QFS45472.1"/>
    </source>
</evidence>
<sequence>MKVILPRSKPAFKSTRNHRNQKARDTGQQTVNQSGVEADH</sequence>
<evidence type="ECO:0000313" key="3">
    <source>
        <dbReference type="Proteomes" id="UP000326678"/>
    </source>
</evidence>
<gene>
    <name evidence="2" type="ORF">GXM_02949</name>
</gene>
<protein>
    <submittedName>
        <fullName evidence="2">Uncharacterized protein</fullName>
    </submittedName>
</protein>
<proteinExistence type="predicted"/>
<feature type="region of interest" description="Disordered" evidence="1">
    <location>
        <begin position="1"/>
        <end position="40"/>
    </location>
</feature>
<accession>A0A5P8VYH7</accession>
<reference evidence="2 3" key="1">
    <citation type="submission" date="2019-10" db="EMBL/GenBank/DDBJ databases">
        <title>Genomic and transcriptomic insights into the perfect genentic adaptation of a filamentous nitrogen-fixing cyanobacterium to rice fields.</title>
        <authorList>
            <person name="Chen Z."/>
        </authorList>
    </citation>
    <scope>NUCLEOTIDE SEQUENCE [LARGE SCALE GENOMIC DNA]</scope>
    <source>
        <strain evidence="2">CCNUC1</strain>
    </source>
</reference>
<dbReference type="AlphaFoldDB" id="A0A5P8VYH7"/>
<name>A0A5P8VYH7_9NOSO</name>
<dbReference type="KEGG" id="nsh:GXM_02949"/>
<feature type="compositionally biased region" description="Polar residues" evidence="1">
    <location>
        <begin position="26"/>
        <end position="40"/>
    </location>
</feature>
<dbReference type="EMBL" id="CP045226">
    <property type="protein sequence ID" value="QFS45472.1"/>
    <property type="molecule type" value="Genomic_DNA"/>
</dbReference>
<keyword evidence="3" id="KW-1185">Reference proteome</keyword>
<dbReference type="Proteomes" id="UP000326678">
    <property type="component" value="Chromosome Gxm1"/>
</dbReference>
<organism evidence="2 3">
    <name type="scientific">Nostoc sphaeroides CCNUC1</name>
    <dbReference type="NCBI Taxonomy" id="2653204"/>
    <lineage>
        <taxon>Bacteria</taxon>
        <taxon>Bacillati</taxon>
        <taxon>Cyanobacteriota</taxon>
        <taxon>Cyanophyceae</taxon>
        <taxon>Nostocales</taxon>
        <taxon>Nostocaceae</taxon>
        <taxon>Nostoc</taxon>
    </lineage>
</organism>
<evidence type="ECO:0000256" key="1">
    <source>
        <dbReference type="SAM" id="MobiDB-lite"/>
    </source>
</evidence>